<gene>
    <name evidence="2" type="ORF">PCASD_15906</name>
</gene>
<feature type="region of interest" description="Disordered" evidence="1">
    <location>
        <begin position="273"/>
        <end position="332"/>
    </location>
</feature>
<organism evidence="2 3">
    <name type="scientific">Puccinia coronata f. sp. avenae</name>
    <dbReference type="NCBI Taxonomy" id="200324"/>
    <lineage>
        <taxon>Eukaryota</taxon>
        <taxon>Fungi</taxon>
        <taxon>Dikarya</taxon>
        <taxon>Basidiomycota</taxon>
        <taxon>Pucciniomycotina</taxon>
        <taxon>Pucciniomycetes</taxon>
        <taxon>Pucciniales</taxon>
        <taxon>Pucciniaceae</taxon>
        <taxon>Puccinia</taxon>
    </lineage>
</organism>
<evidence type="ECO:0000313" key="2">
    <source>
        <dbReference type="EMBL" id="PLW22373.1"/>
    </source>
</evidence>
<proteinExistence type="predicted"/>
<evidence type="ECO:0008006" key="4">
    <source>
        <dbReference type="Google" id="ProtNLM"/>
    </source>
</evidence>
<feature type="compositionally biased region" description="Polar residues" evidence="1">
    <location>
        <begin position="321"/>
        <end position="332"/>
    </location>
</feature>
<name>A0A2N5TA44_9BASI</name>
<dbReference type="AlphaFoldDB" id="A0A2N5TA44"/>
<feature type="compositionally biased region" description="Basic and acidic residues" evidence="1">
    <location>
        <begin position="751"/>
        <end position="760"/>
    </location>
</feature>
<dbReference type="EMBL" id="PGCI01000666">
    <property type="protein sequence ID" value="PLW22373.1"/>
    <property type="molecule type" value="Genomic_DNA"/>
</dbReference>
<reference evidence="2 3" key="1">
    <citation type="submission" date="2017-11" db="EMBL/GenBank/DDBJ databases">
        <title>De novo assembly and phasing of dikaryotic genomes from two isolates of Puccinia coronata f. sp. avenae, the causal agent of oat crown rust.</title>
        <authorList>
            <person name="Miller M.E."/>
            <person name="Zhang Y."/>
            <person name="Omidvar V."/>
            <person name="Sperschneider J."/>
            <person name="Schwessinger B."/>
            <person name="Raley C."/>
            <person name="Palmer J.M."/>
            <person name="Garnica D."/>
            <person name="Upadhyaya N."/>
            <person name="Rathjen J."/>
            <person name="Taylor J.M."/>
            <person name="Park R.F."/>
            <person name="Dodds P.N."/>
            <person name="Hirsch C.D."/>
            <person name="Kianian S.F."/>
            <person name="Figueroa M."/>
        </authorList>
    </citation>
    <scope>NUCLEOTIDE SEQUENCE [LARGE SCALE GENOMIC DNA]</scope>
    <source>
        <strain evidence="2">12SD80</strain>
    </source>
</reference>
<accession>A0A2N5TA44</accession>
<evidence type="ECO:0000313" key="3">
    <source>
        <dbReference type="Proteomes" id="UP000235392"/>
    </source>
</evidence>
<dbReference type="Proteomes" id="UP000235392">
    <property type="component" value="Unassembled WGS sequence"/>
</dbReference>
<sequence length="949" mass="107207">MADCLLSCNHKNKIYSGGLLSDFTYKFFQNGYLLSTSMFCEQLGRWVPVQLSWIRGLSENYYKIHFAQLFRQTMIPSISKAERETLARQVVDFSMAQKEGFVNAYMEVFSKPDRKLAMFKLKGCHEHFRAQITRIKRNRSIIPAHEEDNFQRKCVSLLEKFNPGDKTHEEKIDELRRLFPKSKRWLDWWTMADVESMLFPSRRPLLEDTGDADAGLPGMTNAQESMHRLYYMMSEGKKSMMVGLVELYGFTKVLEEEFVAVMRGIPVGYGSENKGAKDVSQSMGWIKPRKRKLQELNDGRPPDTTATLLPTKPSKLGRPKNSANVDQNPHSTYPSYKASADVRLRNRCWMAASMEALYALYSPMWLRGSNGTRTNDLFTTLVRHMGARATHDLTEKGQIRSTLTKGQSALFDLASSQYEGRFIRGEYASCDFFIEVLLESSRRNLALAGLFQVTETQTYRCPKHPNEHVEREQTSSGQLIVNIFKELFDMNKVRPGDVSSLIDQWTSKGIFRIPSIVCRQCRNSHTKANSKKHSDDDYEPLSHAPDIDVFKGAEDPSIPEDVRLEEHSVLKGFGKEETLPLHLYFVVSTSTIFDPSERHDFMSNLDWPFKLSFGGVEYTLFSRGYYGGSHYWSKVYRHSGGLSGIWLHNDMLNNGYARLISRVPSTIGGTSPQTSWLMYSRNWTDTEESLVDKALVTLDNDYPDATGASPFKHLKDVLGSSKSPNNRFGSSKSPNNQVGSSKSPYDQVKAPPKDKAGDSRDSEEDPLLIGMDKPSEEMSQIEEHGNRHNIVDGKGSDENLAEVQQKPLIVKLNLKKKPTQAKKPTKKKVDTNLISVLALHVQIHVQLALSTTIISYHQNTPFKALSVSILPTPTPQRPTTHACHISKSQQVHPLVATLSVWPGSLSFQLGAIDRAGSRWLAANLNHPRLVEPGGTAVLRSPLTLELYPS</sequence>
<evidence type="ECO:0000256" key="1">
    <source>
        <dbReference type="SAM" id="MobiDB-lite"/>
    </source>
</evidence>
<feature type="compositionally biased region" description="Polar residues" evidence="1">
    <location>
        <begin position="720"/>
        <end position="744"/>
    </location>
</feature>
<feature type="region of interest" description="Disordered" evidence="1">
    <location>
        <begin position="715"/>
        <end position="772"/>
    </location>
</feature>
<comment type="caution">
    <text evidence="2">The sequence shown here is derived from an EMBL/GenBank/DDBJ whole genome shotgun (WGS) entry which is preliminary data.</text>
</comment>
<protein>
    <recommendedName>
        <fullName evidence="4">USP domain-containing protein</fullName>
    </recommendedName>
</protein>